<evidence type="ECO:0000313" key="7">
    <source>
        <dbReference type="Proteomes" id="UP000642920"/>
    </source>
</evidence>
<gene>
    <name evidence="6" type="ORF">JKP34_17950</name>
</gene>
<dbReference type="Pfam" id="PF13424">
    <property type="entry name" value="TPR_12"/>
    <property type="match status" value="3"/>
</dbReference>
<feature type="domain" description="CHAT" evidence="5">
    <location>
        <begin position="1099"/>
        <end position="1410"/>
    </location>
</feature>
<reference evidence="6" key="1">
    <citation type="submission" date="2021-01" db="EMBL/GenBank/DDBJ databases">
        <title>Marivirga sp. nov., isolated from intertidal surface sediments.</title>
        <authorList>
            <person name="Zhang M."/>
        </authorList>
    </citation>
    <scope>NUCLEOTIDE SEQUENCE</scope>
    <source>
        <strain evidence="6">SM1354</strain>
    </source>
</reference>
<evidence type="ECO:0000256" key="3">
    <source>
        <dbReference type="PROSITE-ProRule" id="PRU00339"/>
    </source>
</evidence>
<dbReference type="SMART" id="SM00028">
    <property type="entry name" value="TPR"/>
    <property type="match status" value="10"/>
</dbReference>
<keyword evidence="4" id="KW-0732">Signal</keyword>
<dbReference type="EMBL" id="JAERQG010000007">
    <property type="protein sequence ID" value="MBL0767155.1"/>
    <property type="molecule type" value="Genomic_DNA"/>
</dbReference>
<dbReference type="Gene3D" id="1.25.40.10">
    <property type="entry name" value="Tetratricopeptide repeat domain"/>
    <property type="match status" value="5"/>
</dbReference>
<dbReference type="RefSeq" id="WP_201924658.1">
    <property type="nucleotide sequence ID" value="NZ_JAERQG010000007.1"/>
</dbReference>
<dbReference type="InterPro" id="IPR019734">
    <property type="entry name" value="TPR_rpt"/>
</dbReference>
<dbReference type="Proteomes" id="UP000642920">
    <property type="component" value="Unassembled WGS sequence"/>
</dbReference>
<keyword evidence="2 3" id="KW-0802">TPR repeat</keyword>
<feature type="signal peptide" evidence="4">
    <location>
        <begin position="1"/>
        <end position="27"/>
    </location>
</feature>
<dbReference type="InterPro" id="IPR024983">
    <property type="entry name" value="CHAT_dom"/>
</dbReference>
<feature type="repeat" description="TPR" evidence="3">
    <location>
        <begin position="678"/>
        <end position="711"/>
    </location>
</feature>
<feature type="repeat" description="TPR" evidence="3">
    <location>
        <begin position="807"/>
        <end position="840"/>
    </location>
</feature>
<evidence type="ECO:0000256" key="4">
    <source>
        <dbReference type="SAM" id="SignalP"/>
    </source>
</evidence>
<dbReference type="SUPFAM" id="SSF48452">
    <property type="entry name" value="TPR-like"/>
    <property type="match status" value="4"/>
</dbReference>
<dbReference type="PANTHER" id="PTHR45641:SF19">
    <property type="entry name" value="NEPHROCYSTIN-3"/>
    <property type="match status" value="1"/>
</dbReference>
<evidence type="ECO:0000313" key="6">
    <source>
        <dbReference type="EMBL" id="MBL0767155.1"/>
    </source>
</evidence>
<keyword evidence="1" id="KW-0677">Repeat</keyword>
<dbReference type="Pfam" id="PF12770">
    <property type="entry name" value="CHAT"/>
    <property type="match status" value="1"/>
</dbReference>
<evidence type="ECO:0000259" key="5">
    <source>
        <dbReference type="Pfam" id="PF12770"/>
    </source>
</evidence>
<dbReference type="InterPro" id="IPR011990">
    <property type="entry name" value="TPR-like_helical_dom_sf"/>
</dbReference>
<proteinExistence type="predicted"/>
<dbReference type="PANTHER" id="PTHR45641">
    <property type="entry name" value="TETRATRICOPEPTIDE REPEAT PROTEIN (AFU_ORTHOLOGUE AFUA_6G03870)"/>
    <property type="match status" value="1"/>
</dbReference>
<evidence type="ECO:0000256" key="1">
    <source>
        <dbReference type="ARBA" id="ARBA00022737"/>
    </source>
</evidence>
<protein>
    <submittedName>
        <fullName evidence="6">CHAT domain-containing protein</fullName>
    </submittedName>
</protein>
<feature type="chain" id="PRO_5036981762" evidence="4">
    <location>
        <begin position="28"/>
        <end position="1412"/>
    </location>
</feature>
<comment type="caution">
    <text evidence="6">The sequence shown here is derived from an EMBL/GenBank/DDBJ whole genome shotgun (WGS) entry which is preliminary data.</text>
</comment>
<organism evidence="6 7">
    <name type="scientific">Marivirga atlantica</name>
    <dbReference type="NCBI Taxonomy" id="1548457"/>
    <lineage>
        <taxon>Bacteria</taxon>
        <taxon>Pseudomonadati</taxon>
        <taxon>Bacteroidota</taxon>
        <taxon>Cytophagia</taxon>
        <taxon>Cytophagales</taxon>
        <taxon>Marivirgaceae</taxon>
        <taxon>Marivirga</taxon>
    </lineage>
</organism>
<accession>A0A937ABH7</accession>
<dbReference type="PROSITE" id="PS50005">
    <property type="entry name" value="TPR"/>
    <property type="match status" value="2"/>
</dbReference>
<sequence>MRSLKTIYLAFIISALLIFVHSESTQAQNIKKFNKYLEKAEKNFEKNKFEKAIKFTHKLEDKSQKKLGPENRFVAVAKLKRAKYNWALGKFNNFYLLNNEALAISEKINGKESIGHGLNLLDATNNMMLYGNFLKANDLIEQVLPIFSESSAADELYLADLYLKKAEILLALGDYNEALNIINDKESFYLQRSLKSKSEKLSNDEEEARYEDVARWITLKSNALRLRGEFLRSDSAFVFGENWIKDKLGKRSKYFTDHLFYFAQMLEENGTNELPASYFKDAYIYSLSALGDIHPFTLRNLEKLVINSINDGNSGKASAYYKDLEKILKANFDKSSTHFVKLASISFESDLRQGKVKKIESQAKKLLADANILPIDHPDRITIYNTLVKVAGARNDYEDVQTYLETIIDIKSKLYGENSNATGFAKLDLANHLVDNTDKFDEALQIYDKVYFGKIENQITSGHMKYVDMLNHLAKNYQFNDNYKLASQLLDEALTVTRVKYDNQDIDFGKELNLIADLQIKIGEYEKADKNLQESLSILENFDNDVNIIYYVKALETSARLLTIKGFYDEAQDAIEEAQKLFKKAIPSPEYNPINAEQELASVYLEIGQYTDADEVLTRAIAKNKEVYGPESLKLINPLVDYGRLQLIKGNYTEAEQNARKALAISEKAYGENSTKNTPATLLLGELYEAIGDFEKSEEYYSKAIATLQNQFGRSHVDVATTISRLAIAKFYGGDKDYDNIEKLLFESKDIIGKRFTVLSPLYADLLKDLSTFFISQGKLEDALSFLDQSQKIWESKAGRRNNIKAADIHILRGDVYYRQSKYRDAEKEYRNSRKLNEKFFNDKHPEYVKATSRLSKVYYMDGDFKNAKSYIEEVIENYNNFIEEYFPALSEREKTKYWNTIRGDFDFYNTMAMRLYDDYPEMIESVYNNTLKTKGLLLSSSIKMRERILNSPDSLLRIKYFNWLNKKETLSKAISMNSEQLVQNDINLSDLAKEVELIEKELSQKSELFGKDIDKEEYSWEQVKDKLQPNEVAIEMVRYRYFNRFLTDSVVYVMLILKNEKKSKPSFVVLNDGNDLESKYFNNYRNSIKYRIKDRYSYQKYWKPIENAIGKNVTLYLSPDGVFNQINLEAIPLDSGKYLIDNSNIILVSNTKELILHDKTTPSENLEQKTALLFGDPKFYLASKTDYVNEFRSGATQVSELPGTRLEIEALTKLFKDNGWETADYMELTADENQVKEMRSPAVFHIATHGFFSDEERKADKTASMTETSLGNNPLLKSGLMLKGAGDVLAKTKFNFNIEPGILTAYEAMNLNLDKTDLVVLSACETGLGEVHAGEGVYGLQRSFLVAGAKTLIMSLFKVSDEATQKLMVSFYRKWLETGNKRQAFIDAKKEIRNEYKDPIYWGAFVMIGLE</sequence>
<keyword evidence="7" id="KW-1185">Reference proteome</keyword>
<evidence type="ECO:0000256" key="2">
    <source>
        <dbReference type="ARBA" id="ARBA00022803"/>
    </source>
</evidence>
<name>A0A937ABH7_9BACT</name>